<evidence type="ECO:0000313" key="4">
    <source>
        <dbReference type="Proteomes" id="UP001596432"/>
    </source>
</evidence>
<accession>A0ABD5XWH4</accession>
<protein>
    <recommendedName>
        <fullName evidence="2">DUF7311 domain-containing protein</fullName>
    </recommendedName>
</protein>
<dbReference type="AlphaFoldDB" id="A0ABD5XWH4"/>
<proteinExistence type="predicted"/>
<keyword evidence="4" id="KW-1185">Reference proteome</keyword>
<comment type="caution">
    <text evidence="3">The sequence shown here is derived from an EMBL/GenBank/DDBJ whole genome shotgun (WGS) entry which is preliminary data.</text>
</comment>
<dbReference type="InterPro" id="IPR055735">
    <property type="entry name" value="DUF7311"/>
</dbReference>
<feature type="compositionally biased region" description="Polar residues" evidence="1">
    <location>
        <begin position="92"/>
        <end position="104"/>
    </location>
</feature>
<evidence type="ECO:0000259" key="2">
    <source>
        <dbReference type="Pfam" id="PF23993"/>
    </source>
</evidence>
<dbReference type="RefSeq" id="WP_274324999.1">
    <property type="nucleotide sequence ID" value="NZ_CP118158.1"/>
</dbReference>
<evidence type="ECO:0000313" key="3">
    <source>
        <dbReference type="EMBL" id="MFC7139410.1"/>
    </source>
</evidence>
<name>A0ABD5XWH4_9EURY</name>
<dbReference type="Pfam" id="PF23993">
    <property type="entry name" value="DUF7311"/>
    <property type="match status" value="1"/>
</dbReference>
<dbReference type="EMBL" id="JBHTAS010000001">
    <property type="protein sequence ID" value="MFC7139410.1"/>
    <property type="molecule type" value="Genomic_DNA"/>
</dbReference>
<feature type="region of interest" description="Disordered" evidence="1">
    <location>
        <begin position="80"/>
        <end position="108"/>
    </location>
</feature>
<dbReference type="Proteomes" id="UP001596432">
    <property type="component" value="Unassembled WGS sequence"/>
</dbReference>
<feature type="domain" description="DUF7311" evidence="2">
    <location>
        <begin position="1"/>
        <end position="165"/>
    </location>
</feature>
<reference evidence="3 4" key="1">
    <citation type="journal article" date="2019" name="Int. J. Syst. Evol. Microbiol.">
        <title>The Global Catalogue of Microorganisms (GCM) 10K type strain sequencing project: providing services to taxonomists for standard genome sequencing and annotation.</title>
        <authorList>
            <consortium name="The Broad Institute Genomics Platform"/>
            <consortium name="The Broad Institute Genome Sequencing Center for Infectious Disease"/>
            <person name="Wu L."/>
            <person name="Ma J."/>
        </authorList>
    </citation>
    <scope>NUCLEOTIDE SEQUENCE [LARGE SCALE GENOMIC DNA]</scope>
    <source>
        <strain evidence="3 4">XZYJT29</strain>
    </source>
</reference>
<gene>
    <name evidence="3" type="ORF">ACFQMA_06105</name>
</gene>
<sequence>MVRVAFTVALLVAVAGVVVPATEYAGVQRGDTAVRDAVERLVSEARALAAGNDALPSDTVPARRAVVLALPTDGFASAGVEHFSLGPPNADGATSASGETSDGSGTDRESTLFTWRVAGGTEHTVVADGVRIRPRGGRPLRLSGGQTRVILRLVDEDGQTVVRVRREG</sequence>
<dbReference type="GeneID" id="78819666"/>
<organism evidence="3 4">
    <name type="scientific">Halosimplex aquaticum</name>
    <dbReference type="NCBI Taxonomy" id="3026162"/>
    <lineage>
        <taxon>Archaea</taxon>
        <taxon>Methanobacteriati</taxon>
        <taxon>Methanobacteriota</taxon>
        <taxon>Stenosarchaea group</taxon>
        <taxon>Halobacteria</taxon>
        <taxon>Halobacteriales</taxon>
        <taxon>Haloarculaceae</taxon>
        <taxon>Halosimplex</taxon>
    </lineage>
</organism>
<evidence type="ECO:0000256" key="1">
    <source>
        <dbReference type="SAM" id="MobiDB-lite"/>
    </source>
</evidence>